<proteinExistence type="predicted"/>
<gene>
    <name evidence="1" type="ORF">ACFOEO_10935</name>
</gene>
<protein>
    <recommendedName>
        <fullName evidence="3">Phenylacetate-CoA ligase</fullName>
    </recommendedName>
</protein>
<dbReference type="Gene3D" id="3.40.50.12780">
    <property type="entry name" value="N-terminal domain of ligase-like"/>
    <property type="match status" value="1"/>
</dbReference>
<sequence length="454" mass="53631">MMVKWLKTSAHKLYYRSPIFFQHVMTSVYGFKLRKERYNDHYKKTFHRLVDGAIDHEKQLLLFMQHLKQNVPYYKHIHIDETRPFDSFRQLPHTNKSDLRNELDRRSHKDGVLRVSRTSGTTGKNLIVYNSEFDRAERMAYLDYLKYKNGVLPFSKRASFTGQELTPQSHGNVLWRYNAPMNQMLYATYYINMNNIKNVYRSLAHFRPVSLDGYPSAIHMVAKYILSKDLTIDWEVKAVFPNAETLLPQAREDIEKAFNTKVIDQYASAEGAPFIYSDKNGRYYVGHETGLIEFEKNNHGTYEMVVTSFINYATPIVRYRIGDQVEIDSDQSYLNSYTDDVVIKKIIGRQSDYLLGEQDNRVNSVNMAWVVDGLEESIIQIQFIQKSRTRFEVNMVVEKDFCEADEKLLKKRMHRRLGKNNRYDFIYRDAIKKERSGKVRFIINEMSDRSHIEK</sequence>
<evidence type="ECO:0000313" key="2">
    <source>
        <dbReference type="Proteomes" id="UP001595637"/>
    </source>
</evidence>
<dbReference type="SUPFAM" id="SSF56801">
    <property type="entry name" value="Acetyl-CoA synthetase-like"/>
    <property type="match status" value="1"/>
</dbReference>
<dbReference type="InterPro" id="IPR042099">
    <property type="entry name" value="ANL_N_sf"/>
</dbReference>
<comment type="caution">
    <text evidence="1">The sequence shown here is derived from an EMBL/GenBank/DDBJ whole genome shotgun (WGS) entry which is preliminary data.</text>
</comment>
<dbReference type="InterPro" id="IPR053158">
    <property type="entry name" value="CapK_Type1_Caps_Biosynth"/>
</dbReference>
<dbReference type="PANTHER" id="PTHR36932:SF1">
    <property type="entry name" value="CAPSULAR POLYSACCHARIDE BIOSYNTHESIS PROTEIN"/>
    <property type="match status" value="1"/>
</dbReference>
<dbReference type="Proteomes" id="UP001595637">
    <property type="component" value="Unassembled WGS sequence"/>
</dbReference>
<evidence type="ECO:0000313" key="1">
    <source>
        <dbReference type="EMBL" id="MFC3389090.1"/>
    </source>
</evidence>
<organism evidence="1 2">
    <name type="scientific">Salinicoccus sesuvii</name>
    <dbReference type="NCBI Taxonomy" id="868281"/>
    <lineage>
        <taxon>Bacteria</taxon>
        <taxon>Bacillati</taxon>
        <taxon>Bacillota</taxon>
        <taxon>Bacilli</taxon>
        <taxon>Bacillales</taxon>
        <taxon>Staphylococcaceae</taxon>
        <taxon>Salinicoccus</taxon>
    </lineage>
</organism>
<keyword evidence="2" id="KW-1185">Reference proteome</keyword>
<evidence type="ECO:0008006" key="3">
    <source>
        <dbReference type="Google" id="ProtNLM"/>
    </source>
</evidence>
<accession>A0ABV7N963</accession>
<dbReference type="RefSeq" id="WP_380655585.1">
    <property type="nucleotide sequence ID" value="NZ_JBHRVQ010000001.1"/>
</dbReference>
<dbReference type="EMBL" id="JBHRVQ010000001">
    <property type="protein sequence ID" value="MFC3389090.1"/>
    <property type="molecule type" value="Genomic_DNA"/>
</dbReference>
<dbReference type="PANTHER" id="PTHR36932">
    <property type="entry name" value="CAPSULAR POLYSACCHARIDE BIOSYNTHESIS PROTEIN"/>
    <property type="match status" value="1"/>
</dbReference>
<name>A0ABV7N963_9STAP</name>
<reference evidence="2" key="1">
    <citation type="journal article" date="2019" name="Int. J. Syst. Evol. Microbiol.">
        <title>The Global Catalogue of Microorganisms (GCM) 10K type strain sequencing project: providing services to taxonomists for standard genome sequencing and annotation.</title>
        <authorList>
            <consortium name="The Broad Institute Genomics Platform"/>
            <consortium name="The Broad Institute Genome Sequencing Center for Infectious Disease"/>
            <person name="Wu L."/>
            <person name="Ma J."/>
        </authorList>
    </citation>
    <scope>NUCLEOTIDE SEQUENCE [LARGE SCALE GENOMIC DNA]</scope>
    <source>
        <strain evidence="2">CCM 7756</strain>
    </source>
</reference>